<dbReference type="Pfam" id="PF18480">
    <property type="entry name" value="DUF5615"/>
    <property type="match status" value="1"/>
</dbReference>
<sequence>MRLLLDNNLSPRLREFLEGYDVEHVRNLGMAAAPDDEVIARAEQDRRVLVSADTDFGQLLAVSGARLPSVVLLRRQSGRRVEQIADLLQRNLPQVAEDLSDGAVVVLTNDEIRVRHLPISSV</sequence>
<evidence type="ECO:0000259" key="1">
    <source>
        <dbReference type="Pfam" id="PF18480"/>
    </source>
</evidence>
<dbReference type="EMBL" id="RJJQ01000034">
    <property type="protein sequence ID" value="RNI17048.1"/>
    <property type="molecule type" value="Genomic_DNA"/>
</dbReference>
<evidence type="ECO:0000313" key="3">
    <source>
        <dbReference type="Proteomes" id="UP000271678"/>
    </source>
</evidence>
<name>A0A3M9LXF8_9MICO</name>
<protein>
    <recommendedName>
        <fullName evidence="1">DUF5615 domain-containing protein</fullName>
    </recommendedName>
</protein>
<dbReference type="OrthoDB" id="334367at2"/>
<keyword evidence="3" id="KW-1185">Reference proteome</keyword>
<dbReference type="InterPro" id="IPR041049">
    <property type="entry name" value="DUF5615"/>
</dbReference>
<evidence type="ECO:0000313" key="2">
    <source>
        <dbReference type="EMBL" id="RNI17048.1"/>
    </source>
</evidence>
<feature type="domain" description="DUF5615" evidence="1">
    <location>
        <begin position="1"/>
        <end position="108"/>
    </location>
</feature>
<organism evidence="2 3">
    <name type="scientific">Flexivirga caeni</name>
    <dbReference type="NCBI Taxonomy" id="2294115"/>
    <lineage>
        <taxon>Bacteria</taxon>
        <taxon>Bacillati</taxon>
        <taxon>Actinomycetota</taxon>
        <taxon>Actinomycetes</taxon>
        <taxon>Micrococcales</taxon>
        <taxon>Dermacoccaceae</taxon>
        <taxon>Flexivirga</taxon>
    </lineage>
</organism>
<dbReference type="AlphaFoldDB" id="A0A3M9LXF8"/>
<accession>A0A3M9LXF8</accession>
<gene>
    <name evidence="2" type="ORF">EFY87_19665</name>
</gene>
<proteinExistence type="predicted"/>
<dbReference type="Proteomes" id="UP000271678">
    <property type="component" value="Unassembled WGS sequence"/>
</dbReference>
<comment type="caution">
    <text evidence="2">The sequence shown here is derived from an EMBL/GenBank/DDBJ whole genome shotgun (WGS) entry which is preliminary data.</text>
</comment>
<reference evidence="2 3" key="1">
    <citation type="submission" date="2018-11" db="EMBL/GenBank/DDBJ databases">
        <title>Draft genome of Simplicispira Flexivirga sp. BO-16.</title>
        <authorList>
            <person name="Im W.T."/>
        </authorList>
    </citation>
    <scope>NUCLEOTIDE SEQUENCE [LARGE SCALE GENOMIC DNA]</scope>
    <source>
        <strain evidence="2 3">BO-16</strain>
    </source>
</reference>